<comment type="subcellular location">
    <subcellularLocation>
        <location evidence="2">Endomembrane system</location>
        <topology evidence="2">Multi-pass membrane protein</topology>
    </subcellularLocation>
    <subcellularLocation>
        <location evidence="3">Endoplasmic reticulum membrane</location>
        <topology evidence="3">Single-pass type II membrane protein</topology>
    </subcellularLocation>
</comment>
<comment type="caution">
    <text evidence="18">The sequence shown here is derived from an EMBL/GenBank/DDBJ whole genome shotgun (WGS) entry which is preliminary data.</text>
</comment>
<feature type="transmembrane region" description="Helical" evidence="14">
    <location>
        <begin position="71"/>
        <end position="94"/>
    </location>
</feature>
<sequence>FLFSSFKLYKVKFLSFFNNLFRYIKLLRHYGLSFAPFQFRLYFTQSEHYSSPYFLQEFVEKVLSSPRKTKLIALWFTIGAFISLICYVTTPIYLLHLLISEFSTTFVTEKENLSPKIDSTRPSTALKLLQSPIFLPLHEHINAGITPVLPGLNLPLSHMPIFVAVLIIASILHEAGHAIAAVNANVRVTGLGFFVFAIYPGAFTEVEPNELDRCSYAQKLRIYGAGVWHNIILAIVGLFFLLLIPIIFKPFYSNNAGVIVTGISPRSGLYGQTGLQLGHQILRVNQCKIRNAEDWNVCLSGRIDTNDSIGFLAQFRSVSRMTASVDKVIHSDGEVQCCSEFNVTNTTHICFRYFSPRKRTTKEPVVQKPIFPDFPNFEAEFGVKKRQKRATNLKTRLLSLNESTTVQSDIDSDFATFSSLDYSHACLPAMQITEHAQCQISSRSSKSFSILPYGYVCVVPALYNDTVLLRFQVKDQRKPILFIGYLSEPLYFVGISELTPRFTFVPWWIPRIFELFSSYLITFSLAMGVLNAVPCYGLDGQFISSTVVNYFCQNLSNNQNAVLECNDQFRPVISDEEKRVFESVRLEHVRLLEKLEHASEKLDTINKLIPTKEAELKEIQILIKELDLLRHEYSDKRNVQLKLPHSPIDENYKQVEKKILTNFNLFEESIDFRSSMDLSTLLSVPDFDPNRWLYLPPLLPLFKKYFVSFLSTYKLTQLQINDFNELKKSLDISQDKYFIDFNCSNSCYTKEQMVKIYKQSTFTIILPDKDTFQESFYESLQAGSIPVICSLHTFLPFDEFVDWKLATIRIPPSRFPELHFILRSIGVQDLLEIKRKGRFYFENLLMDKRVLIRSIISLMRFRLQLPDIDESANSSIPLYKSNNNSIWGYPSFISTAIRPPYDDEYLGPSEMPIISPQFAHNFTTFNLFNYKFWNDYPFANSNSLKFIPNDHPLPSDAEFNEDTSFGMRPILPGTGVEFSKAIGGNRQREHFTILITTFNREQVLMNTLERLIGLPYLNKVIVVWNDVKRSPSLPAWPRQ</sequence>
<evidence type="ECO:0000256" key="13">
    <source>
        <dbReference type="ARBA" id="ARBA00045828"/>
    </source>
</evidence>
<dbReference type="SUPFAM" id="SSF53448">
    <property type="entry name" value="Nucleotide-diphospho-sugar transferases"/>
    <property type="match status" value="1"/>
</dbReference>
<evidence type="ECO:0000256" key="12">
    <source>
        <dbReference type="ARBA" id="ARBA00032658"/>
    </source>
</evidence>
<dbReference type="Gene3D" id="3.90.550.10">
    <property type="entry name" value="Spore Coat Polysaccharide Biosynthesis Protein SpsA, Chain A"/>
    <property type="match status" value="1"/>
</dbReference>
<dbReference type="InterPro" id="IPR008915">
    <property type="entry name" value="Peptidase_M50"/>
</dbReference>
<evidence type="ECO:0000256" key="11">
    <source>
        <dbReference type="ARBA" id="ARBA00023157"/>
    </source>
</evidence>
<name>A0A8S9ZQR1_9BILA</name>
<evidence type="ECO:0000259" key="15">
    <source>
        <dbReference type="Pfam" id="PF02163"/>
    </source>
</evidence>
<dbReference type="InterPro" id="IPR015338">
    <property type="entry name" value="GT64_dom"/>
</dbReference>
<dbReference type="Proteomes" id="UP000605970">
    <property type="component" value="Unassembled WGS sequence"/>
</dbReference>
<dbReference type="Pfam" id="PF09258">
    <property type="entry name" value="Glyco_transf_64"/>
    <property type="match status" value="1"/>
</dbReference>
<dbReference type="GO" id="GO:1901135">
    <property type="term" value="P:carbohydrate derivative metabolic process"/>
    <property type="evidence" value="ECO:0007669"/>
    <property type="project" value="UniProtKB-ARBA"/>
</dbReference>
<proteinExistence type="inferred from homology"/>
<dbReference type="Pfam" id="PF03016">
    <property type="entry name" value="Exostosin_GT47"/>
    <property type="match status" value="1"/>
</dbReference>
<evidence type="ECO:0000256" key="4">
    <source>
        <dbReference type="ARBA" id="ARBA00010271"/>
    </source>
</evidence>
<evidence type="ECO:0000256" key="10">
    <source>
        <dbReference type="ARBA" id="ARBA00023136"/>
    </source>
</evidence>
<dbReference type="GO" id="GO:0016757">
    <property type="term" value="F:glycosyltransferase activity"/>
    <property type="evidence" value="ECO:0007669"/>
    <property type="project" value="InterPro"/>
</dbReference>
<dbReference type="AlphaFoldDB" id="A0A8S9ZQR1"/>
<feature type="domain" description="Peptidase M50" evidence="15">
    <location>
        <begin position="162"/>
        <end position="309"/>
    </location>
</feature>
<accession>A0A8S9ZQR1</accession>
<feature type="domain" description="Glycosyl transferase 64" evidence="17">
    <location>
        <begin position="991"/>
        <end position="1037"/>
    </location>
</feature>
<dbReference type="InterPro" id="IPR029044">
    <property type="entry name" value="Nucleotide-diphossugar_trans"/>
</dbReference>
<dbReference type="Pfam" id="PF02163">
    <property type="entry name" value="Peptidase_M50"/>
    <property type="match status" value="1"/>
</dbReference>
<keyword evidence="9 14" id="KW-1133">Transmembrane helix</keyword>
<evidence type="ECO:0000259" key="16">
    <source>
        <dbReference type="Pfam" id="PF03016"/>
    </source>
</evidence>
<evidence type="ECO:0000256" key="5">
    <source>
        <dbReference type="ARBA" id="ARBA00012347"/>
    </source>
</evidence>
<organism evidence="18 19">
    <name type="scientific">Meloidogyne graminicola</name>
    <dbReference type="NCBI Taxonomy" id="189291"/>
    <lineage>
        <taxon>Eukaryota</taxon>
        <taxon>Metazoa</taxon>
        <taxon>Ecdysozoa</taxon>
        <taxon>Nematoda</taxon>
        <taxon>Chromadorea</taxon>
        <taxon>Rhabditida</taxon>
        <taxon>Tylenchina</taxon>
        <taxon>Tylenchomorpha</taxon>
        <taxon>Tylenchoidea</taxon>
        <taxon>Meloidogynidae</taxon>
        <taxon>Meloidogyninae</taxon>
        <taxon>Meloidogyne</taxon>
    </lineage>
</organism>
<keyword evidence="8 14" id="KW-0812">Transmembrane</keyword>
<dbReference type="PRINTS" id="PR01000">
    <property type="entry name" value="SREBPS2PTASE"/>
</dbReference>
<evidence type="ECO:0000256" key="3">
    <source>
        <dbReference type="ARBA" id="ARBA00004648"/>
    </source>
</evidence>
<keyword evidence="11" id="KW-1015">Disulfide bond</keyword>
<keyword evidence="19" id="KW-1185">Reference proteome</keyword>
<dbReference type="GO" id="GO:0004222">
    <property type="term" value="F:metalloendopeptidase activity"/>
    <property type="evidence" value="ECO:0007669"/>
    <property type="project" value="InterPro"/>
</dbReference>
<dbReference type="InterPro" id="IPR001193">
    <property type="entry name" value="MBTPS2"/>
</dbReference>
<feature type="non-terminal residue" evidence="18">
    <location>
        <position position="1"/>
    </location>
</feature>
<dbReference type="EMBL" id="JABEBT010000041">
    <property type="protein sequence ID" value="KAF7635512.1"/>
    <property type="molecule type" value="Genomic_DNA"/>
</dbReference>
<dbReference type="InterPro" id="IPR040911">
    <property type="entry name" value="Exostosin_GT47"/>
</dbReference>
<keyword evidence="7" id="KW-0808">Transferase</keyword>
<dbReference type="GO" id="GO:1905897">
    <property type="term" value="P:regulation of response to endoplasmic reticulum stress"/>
    <property type="evidence" value="ECO:0007669"/>
    <property type="project" value="TreeGrafter"/>
</dbReference>
<dbReference type="OrthoDB" id="69989at2759"/>
<evidence type="ECO:0000256" key="7">
    <source>
        <dbReference type="ARBA" id="ARBA00022679"/>
    </source>
</evidence>
<comment type="function">
    <text evidence="13">Zinc metalloprotease that mediates intramembrane proteolysis of proteins such as ATF6, ATF6B, SREBF1/SREBP1 and SREBF2/SREBP2. Catalyzes the second step in the proteolytic activation of the sterol regulatory element-binding proteins (SREBPs) SREBF1/SREBP1 and SREBF2/SREBP2: cleaves SREBPs within the first transmembrane segment, thereby releasing the N-terminal segment with a portion of the transmembrane segment attached. Mature N-terminal SREBP fragments shuttle to the nucleus and activate gene transcription. Also mediates the second step in the proteolytic activation of the cyclic AMP-dependent transcription factor ATF-6 (ATF6 and ATF6B). Involved in intramembrane proteolysis during bone formation. In astrocytes and osteoblasts, upon DNA damage and ER stress, mediates the second step of the regulated intramembrane proteolytic activation of the transcription factor CREB3L1, leading to the inhibition of cell-cycle progression.</text>
</comment>
<evidence type="ECO:0000256" key="1">
    <source>
        <dbReference type="ARBA" id="ARBA00001350"/>
    </source>
</evidence>
<feature type="domain" description="Exostosin GT47" evidence="16">
    <location>
        <begin position="742"/>
        <end position="825"/>
    </location>
</feature>
<reference evidence="18" key="1">
    <citation type="journal article" date="2020" name="Ecol. Evol.">
        <title>Genome structure and content of the rice root-knot nematode (Meloidogyne graminicola).</title>
        <authorList>
            <person name="Phan N.T."/>
            <person name="Danchin E.G.J."/>
            <person name="Klopp C."/>
            <person name="Perfus-Barbeoch L."/>
            <person name="Kozlowski D.K."/>
            <person name="Koutsovoulos G.D."/>
            <person name="Lopez-Roques C."/>
            <person name="Bouchez O."/>
            <person name="Zahm M."/>
            <person name="Besnard G."/>
            <person name="Bellafiore S."/>
        </authorList>
    </citation>
    <scope>NUCLEOTIDE SEQUENCE</scope>
    <source>
        <strain evidence="18">VN-18</strain>
    </source>
</reference>
<evidence type="ECO:0000256" key="6">
    <source>
        <dbReference type="ARBA" id="ARBA00014400"/>
    </source>
</evidence>
<evidence type="ECO:0000259" key="17">
    <source>
        <dbReference type="Pfam" id="PF09258"/>
    </source>
</evidence>
<evidence type="ECO:0000256" key="9">
    <source>
        <dbReference type="ARBA" id="ARBA00022989"/>
    </source>
</evidence>
<comment type="similarity">
    <text evidence="4">Belongs to the glycosyltransferase 47 family.</text>
</comment>
<dbReference type="GO" id="GO:0005789">
    <property type="term" value="C:endoplasmic reticulum membrane"/>
    <property type="evidence" value="ECO:0007669"/>
    <property type="project" value="UniProtKB-SubCell"/>
</dbReference>
<evidence type="ECO:0000256" key="2">
    <source>
        <dbReference type="ARBA" id="ARBA00004127"/>
    </source>
</evidence>
<gene>
    <name evidence="18" type="ORF">Mgra_00005052</name>
</gene>
<evidence type="ECO:0000313" key="18">
    <source>
        <dbReference type="EMBL" id="KAF7635512.1"/>
    </source>
</evidence>
<dbReference type="PANTHER" id="PTHR13325:SF3">
    <property type="entry name" value="MEMBRANE-BOUND TRANSCRIPTION FACTOR SITE-2 PROTEASE"/>
    <property type="match status" value="1"/>
</dbReference>
<dbReference type="PANTHER" id="PTHR13325">
    <property type="entry name" value="PROTEASE M50 MEMBRANE-BOUND TRANSCRIPTION FACTOR SITE 2 PROTEASE"/>
    <property type="match status" value="1"/>
</dbReference>
<feature type="transmembrane region" description="Helical" evidence="14">
    <location>
        <begin position="222"/>
        <end position="244"/>
    </location>
</feature>
<dbReference type="GO" id="GO:0031293">
    <property type="term" value="P:membrane protein intracellular domain proteolysis"/>
    <property type="evidence" value="ECO:0007669"/>
    <property type="project" value="TreeGrafter"/>
</dbReference>
<feature type="transmembrane region" description="Helical" evidence="14">
    <location>
        <begin position="154"/>
        <end position="172"/>
    </location>
</feature>
<protein>
    <recommendedName>
        <fullName evidence="6">Membrane-bound transcription factor site-2 protease</fullName>
        <ecNumber evidence="5">3.4.24.85</ecNumber>
    </recommendedName>
    <alternativeName>
        <fullName evidence="12">Endopeptidase S2P</fullName>
    </alternativeName>
</protein>
<evidence type="ECO:0000256" key="14">
    <source>
        <dbReference type="SAM" id="Phobius"/>
    </source>
</evidence>
<comment type="catalytic activity">
    <reaction evidence="1">
        <text>Cleaves several transcription factors that are type-2 transmembrane proteins within membrane-spanning domains. Known substrates include sterol regulatory element-binding protein (SREBP) -1, SREBP-2 and forms of the transcriptional activator ATF6. SREBP-2 is cleaved at the site 477-DRSRILL-|-CVLTFLCLSFNPLTSLLQWGGA-505. The residues Asn-Pro, 11 residues distal to the site of cleavage in the membrane-spanning domain, are important for cleavage by S2P endopeptidase. Replacement of either of these residues does not prevent cleavage, but there is no cleavage if both of these residues are replaced.</text>
        <dbReference type="EC" id="3.4.24.85"/>
    </reaction>
</comment>
<evidence type="ECO:0000256" key="8">
    <source>
        <dbReference type="ARBA" id="ARBA00022692"/>
    </source>
</evidence>
<keyword evidence="10 14" id="KW-0472">Membrane</keyword>
<dbReference type="EC" id="3.4.24.85" evidence="5"/>
<evidence type="ECO:0000313" key="19">
    <source>
        <dbReference type="Proteomes" id="UP000605970"/>
    </source>
</evidence>